<dbReference type="AlphaFoldDB" id="A0A1I2L8M0"/>
<keyword evidence="2" id="KW-1185">Reference proteome</keyword>
<accession>A0A1I2L8M0</accession>
<evidence type="ECO:0000313" key="1">
    <source>
        <dbReference type="EMBL" id="SFF75565.1"/>
    </source>
</evidence>
<gene>
    <name evidence="1" type="ORF">SAMN05421541_120135</name>
</gene>
<dbReference type="STRING" id="35752.SAMN05421541_120135"/>
<protein>
    <submittedName>
        <fullName evidence="1">Uncharacterized protein</fullName>
    </submittedName>
</protein>
<proteinExistence type="predicted"/>
<dbReference type="Proteomes" id="UP000199645">
    <property type="component" value="Unassembled WGS sequence"/>
</dbReference>
<evidence type="ECO:0000313" key="2">
    <source>
        <dbReference type="Proteomes" id="UP000199645"/>
    </source>
</evidence>
<organism evidence="1 2">
    <name type="scientific">Actinoplanes philippinensis</name>
    <dbReference type="NCBI Taxonomy" id="35752"/>
    <lineage>
        <taxon>Bacteria</taxon>
        <taxon>Bacillati</taxon>
        <taxon>Actinomycetota</taxon>
        <taxon>Actinomycetes</taxon>
        <taxon>Micromonosporales</taxon>
        <taxon>Micromonosporaceae</taxon>
        <taxon>Actinoplanes</taxon>
    </lineage>
</organism>
<reference evidence="1 2" key="1">
    <citation type="submission" date="2016-10" db="EMBL/GenBank/DDBJ databases">
        <authorList>
            <person name="de Groot N.N."/>
        </authorList>
    </citation>
    <scope>NUCLEOTIDE SEQUENCE [LARGE SCALE GENOMIC DNA]</scope>
    <source>
        <strain evidence="1 2">DSM 43019</strain>
    </source>
</reference>
<dbReference type="EMBL" id="FONV01000020">
    <property type="protein sequence ID" value="SFF75565.1"/>
    <property type="molecule type" value="Genomic_DNA"/>
</dbReference>
<dbReference type="RefSeq" id="WP_203779800.1">
    <property type="nucleotide sequence ID" value="NZ_BOMT01000094.1"/>
</dbReference>
<name>A0A1I2L8M0_9ACTN</name>
<sequence>MIHVRHYDFTVCVPTLTPHEVETLRAKYRAERDRRLRPDGGGRYRPTTGEFGYYAGDPYTERVEREQVTDLVDATVVGGAPSELTGEQRELADFVRARRHPAGGGRVPYPPRLCLSWFPNLFQLGPAHNANVVNFVHIGAMVAAARERGARRIEGDPLLLRPRPIAFHELLRTRRTDGSMEQMLWND</sequence>